<protein>
    <submittedName>
        <fullName evidence="2">Uncharacterized protein</fullName>
    </submittedName>
</protein>
<keyword evidence="1" id="KW-0812">Transmembrane</keyword>
<comment type="caution">
    <text evidence="2">The sequence shown here is derived from an EMBL/GenBank/DDBJ whole genome shotgun (WGS) entry which is preliminary data.</text>
</comment>
<keyword evidence="1" id="KW-0472">Membrane</keyword>
<gene>
    <name evidence="2" type="ORF">RIMI_LOCUS5320042</name>
</gene>
<feature type="transmembrane region" description="Helical" evidence="1">
    <location>
        <begin position="18"/>
        <end position="36"/>
    </location>
</feature>
<evidence type="ECO:0000313" key="3">
    <source>
        <dbReference type="Proteomes" id="UP001176940"/>
    </source>
</evidence>
<dbReference type="EMBL" id="CAUEEQ010008996">
    <property type="protein sequence ID" value="CAJ0933012.1"/>
    <property type="molecule type" value="Genomic_DNA"/>
</dbReference>
<proteinExistence type="predicted"/>
<keyword evidence="3" id="KW-1185">Reference proteome</keyword>
<evidence type="ECO:0000313" key="2">
    <source>
        <dbReference type="EMBL" id="CAJ0933012.1"/>
    </source>
</evidence>
<accession>A0ABN9L8V9</accession>
<reference evidence="2" key="1">
    <citation type="submission" date="2023-07" db="EMBL/GenBank/DDBJ databases">
        <authorList>
            <person name="Stuckert A."/>
        </authorList>
    </citation>
    <scope>NUCLEOTIDE SEQUENCE</scope>
</reference>
<evidence type="ECO:0000256" key="1">
    <source>
        <dbReference type="SAM" id="Phobius"/>
    </source>
</evidence>
<dbReference type="Proteomes" id="UP001176940">
    <property type="component" value="Unassembled WGS sequence"/>
</dbReference>
<organism evidence="2 3">
    <name type="scientific">Ranitomeya imitator</name>
    <name type="common">mimic poison frog</name>
    <dbReference type="NCBI Taxonomy" id="111125"/>
    <lineage>
        <taxon>Eukaryota</taxon>
        <taxon>Metazoa</taxon>
        <taxon>Chordata</taxon>
        <taxon>Craniata</taxon>
        <taxon>Vertebrata</taxon>
        <taxon>Euteleostomi</taxon>
        <taxon>Amphibia</taxon>
        <taxon>Batrachia</taxon>
        <taxon>Anura</taxon>
        <taxon>Neobatrachia</taxon>
        <taxon>Hyloidea</taxon>
        <taxon>Dendrobatidae</taxon>
        <taxon>Dendrobatinae</taxon>
        <taxon>Ranitomeya</taxon>
    </lineage>
</organism>
<sequence>MGSGCNEKLHPMPTLCRIFTTSVGMMFVLEHSYFTFQNKIYQQKRHSDGNDIDAKVHKPFKEEKVHYKNIKIWVKCHLRDV</sequence>
<name>A0ABN9L8V9_9NEOB</name>
<keyword evidence="1" id="KW-1133">Transmembrane helix</keyword>